<dbReference type="AlphaFoldDB" id="A0A383UPP1"/>
<dbReference type="EMBL" id="UNSH01000036">
    <property type="protein sequence ID" value="SZF01330.1"/>
    <property type="molecule type" value="Genomic_DNA"/>
</dbReference>
<dbReference type="VEuPathDB" id="FungiDB:BLGHR1_12092"/>
<gene>
    <name evidence="2" type="ORF">BLGHR1_12092</name>
</gene>
<organism evidence="2 3">
    <name type="scientific">Blumeria hordei</name>
    <name type="common">Barley powdery mildew</name>
    <name type="synonym">Blumeria graminis f. sp. hordei</name>
    <dbReference type="NCBI Taxonomy" id="2867405"/>
    <lineage>
        <taxon>Eukaryota</taxon>
        <taxon>Fungi</taxon>
        <taxon>Dikarya</taxon>
        <taxon>Ascomycota</taxon>
        <taxon>Pezizomycotina</taxon>
        <taxon>Leotiomycetes</taxon>
        <taxon>Erysiphales</taxon>
        <taxon>Erysiphaceae</taxon>
        <taxon>Blumeria</taxon>
    </lineage>
</organism>
<proteinExistence type="predicted"/>
<evidence type="ECO:0000256" key="1">
    <source>
        <dbReference type="SAM" id="SignalP"/>
    </source>
</evidence>
<name>A0A383UPP1_BLUHO</name>
<keyword evidence="1" id="KW-0732">Signal</keyword>
<reference evidence="2 3" key="1">
    <citation type="submission" date="2017-11" db="EMBL/GenBank/DDBJ databases">
        <authorList>
            <person name="Kracher B."/>
        </authorList>
    </citation>
    <scope>NUCLEOTIDE SEQUENCE [LARGE SCALE GENOMIC DNA]</scope>
    <source>
        <strain evidence="2 3">RACE1</strain>
    </source>
</reference>
<feature type="signal peptide" evidence="1">
    <location>
        <begin position="1"/>
        <end position="24"/>
    </location>
</feature>
<feature type="chain" id="PRO_5016921330" evidence="1">
    <location>
        <begin position="25"/>
        <end position="158"/>
    </location>
</feature>
<sequence length="158" mass="18081">MKSYIFNFFLTIVAAIMFAATADARSVRHSGLSIIGRRGMMPEHTGYQCASTKYNMYDILDTIGIACPNPEANNNFWYSVQDCSFPKTFPETKKLGLPKNTLMAPIRGSFFGKVYSRSLIKSLIWCPCYMDILRSNWLTLHTIEVIPTFRAIIFSYQY</sequence>
<protein>
    <submittedName>
        <fullName evidence="2">Uncharacterized protein</fullName>
    </submittedName>
</protein>
<evidence type="ECO:0000313" key="3">
    <source>
        <dbReference type="Proteomes" id="UP000275772"/>
    </source>
</evidence>
<accession>A0A383UPP1</accession>
<evidence type="ECO:0000313" key="2">
    <source>
        <dbReference type="EMBL" id="SZF01330.1"/>
    </source>
</evidence>
<dbReference type="Proteomes" id="UP000275772">
    <property type="component" value="Unassembled WGS sequence"/>
</dbReference>